<proteinExistence type="predicted"/>
<gene>
    <name evidence="1" type="ORF">C4B59_12260</name>
</gene>
<evidence type="ECO:0000313" key="1">
    <source>
        <dbReference type="EMBL" id="PXF59053.1"/>
    </source>
</evidence>
<dbReference type="Proteomes" id="UP000248329">
    <property type="component" value="Unassembled WGS sequence"/>
</dbReference>
<sequence length="142" mass="15299">MNNMGIIKTIAKGICATVAILASFMLVMFVILTICWGPFGGGADSAASTVDAIQTATPTVTPDQVGSSIEEHIIVYKDGQDDIVECKRLSVFGNNNVIQIANEDVEKILITGHGNVISYSSSANPQIIDHGNYNDVWQRWLT</sequence>
<comment type="caution">
    <text evidence="1">The sequence shown here is derived from an EMBL/GenBank/DDBJ whole genome shotgun (WGS) entry which is preliminary data.</text>
</comment>
<organism evidence="1 2">
    <name type="scientific">Candidatus Methanogaster sp</name>
    <dbReference type="NCBI Taxonomy" id="3386292"/>
    <lineage>
        <taxon>Archaea</taxon>
        <taxon>Methanobacteriati</taxon>
        <taxon>Methanobacteriota</taxon>
        <taxon>Stenosarchaea group</taxon>
        <taxon>Methanomicrobia</taxon>
        <taxon>Methanosarcinales</taxon>
        <taxon>ANME-2 cluster</taxon>
        <taxon>Candidatus Methanogasteraceae</taxon>
        <taxon>Candidatus Methanogaster</taxon>
    </lineage>
</organism>
<reference evidence="1" key="1">
    <citation type="submission" date="2018-01" db="EMBL/GenBank/DDBJ databases">
        <authorList>
            <person name="Krukenberg V."/>
        </authorList>
    </citation>
    <scope>NUCLEOTIDE SEQUENCE</scope>
    <source>
        <strain evidence="1">E20ANME2</strain>
    </source>
</reference>
<name>A0AC61L0Q8_9EURY</name>
<protein>
    <submittedName>
        <fullName evidence="1">Uncharacterized protein</fullName>
    </submittedName>
</protein>
<dbReference type="EMBL" id="PQXF01000029">
    <property type="protein sequence ID" value="PXF59053.1"/>
    <property type="molecule type" value="Genomic_DNA"/>
</dbReference>
<accession>A0AC61L0Q8</accession>
<evidence type="ECO:0000313" key="2">
    <source>
        <dbReference type="Proteomes" id="UP000248329"/>
    </source>
</evidence>